<reference evidence="1" key="1">
    <citation type="journal article" date="2020" name="Cell">
        <title>Large-Scale Comparative Analyses of Tick Genomes Elucidate Their Genetic Diversity and Vector Capacities.</title>
        <authorList>
            <consortium name="Tick Genome and Microbiome Consortium (TIGMIC)"/>
            <person name="Jia N."/>
            <person name="Wang J."/>
            <person name="Shi W."/>
            <person name="Du L."/>
            <person name="Sun Y."/>
            <person name="Zhan W."/>
            <person name="Jiang J.F."/>
            <person name="Wang Q."/>
            <person name="Zhang B."/>
            <person name="Ji P."/>
            <person name="Bell-Sakyi L."/>
            <person name="Cui X.M."/>
            <person name="Yuan T.T."/>
            <person name="Jiang B.G."/>
            <person name="Yang W.F."/>
            <person name="Lam T.T."/>
            <person name="Chang Q.C."/>
            <person name="Ding S.J."/>
            <person name="Wang X.J."/>
            <person name="Zhu J.G."/>
            <person name="Ruan X.D."/>
            <person name="Zhao L."/>
            <person name="Wei J.T."/>
            <person name="Ye R.Z."/>
            <person name="Que T.C."/>
            <person name="Du C.H."/>
            <person name="Zhou Y.H."/>
            <person name="Cheng J.X."/>
            <person name="Dai P.F."/>
            <person name="Guo W.B."/>
            <person name="Han X.H."/>
            <person name="Huang E.J."/>
            <person name="Li L.F."/>
            <person name="Wei W."/>
            <person name="Gao Y.C."/>
            <person name="Liu J.Z."/>
            <person name="Shao H.Z."/>
            <person name="Wang X."/>
            <person name="Wang C.C."/>
            <person name="Yang T.C."/>
            <person name="Huo Q.B."/>
            <person name="Li W."/>
            <person name="Chen H.Y."/>
            <person name="Chen S.E."/>
            <person name="Zhou L.G."/>
            <person name="Ni X.B."/>
            <person name="Tian J.H."/>
            <person name="Sheng Y."/>
            <person name="Liu T."/>
            <person name="Pan Y.S."/>
            <person name="Xia L.Y."/>
            <person name="Li J."/>
            <person name="Zhao F."/>
            <person name="Cao W.C."/>
        </authorList>
    </citation>
    <scope>NUCLEOTIDE SEQUENCE</scope>
    <source>
        <strain evidence="1">Rsan-2018</strain>
    </source>
</reference>
<dbReference type="Proteomes" id="UP000821837">
    <property type="component" value="Unassembled WGS sequence"/>
</dbReference>
<keyword evidence="2" id="KW-1185">Reference proteome</keyword>
<dbReference type="AlphaFoldDB" id="A0A9D4PBR7"/>
<comment type="caution">
    <text evidence="1">The sequence shown here is derived from an EMBL/GenBank/DDBJ whole genome shotgun (WGS) entry which is preliminary data.</text>
</comment>
<sequence length="80" mass="8854">MVDYVLGPLNLEIMIEPLPSPDSGTMVLCCTPPQFIAAICEPAFRDIGHKSIRVCSAFERPCSAGQYELHGFCSMMKYLI</sequence>
<accession>A0A9D4PBR7</accession>
<dbReference type="VEuPathDB" id="VectorBase:RSAN_041312"/>
<reference evidence="1" key="2">
    <citation type="submission" date="2021-09" db="EMBL/GenBank/DDBJ databases">
        <authorList>
            <person name="Jia N."/>
            <person name="Wang J."/>
            <person name="Shi W."/>
            <person name="Du L."/>
            <person name="Sun Y."/>
            <person name="Zhan W."/>
            <person name="Jiang J."/>
            <person name="Wang Q."/>
            <person name="Zhang B."/>
            <person name="Ji P."/>
            <person name="Sakyi L.B."/>
            <person name="Cui X."/>
            <person name="Yuan T."/>
            <person name="Jiang B."/>
            <person name="Yang W."/>
            <person name="Lam T.T.-Y."/>
            <person name="Chang Q."/>
            <person name="Ding S."/>
            <person name="Wang X."/>
            <person name="Zhu J."/>
            <person name="Ruan X."/>
            <person name="Zhao L."/>
            <person name="Wei J."/>
            <person name="Que T."/>
            <person name="Du C."/>
            <person name="Cheng J."/>
            <person name="Dai P."/>
            <person name="Han X."/>
            <person name="Huang E."/>
            <person name="Gao Y."/>
            <person name="Liu J."/>
            <person name="Shao H."/>
            <person name="Ye R."/>
            <person name="Li L."/>
            <person name="Wei W."/>
            <person name="Wang X."/>
            <person name="Wang C."/>
            <person name="Huo Q."/>
            <person name="Li W."/>
            <person name="Guo W."/>
            <person name="Chen H."/>
            <person name="Chen S."/>
            <person name="Zhou L."/>
            <person name="Zhou L."/>
            <person name="Ni X."/>
            <person name="Tian J."/>
            <person name="Zhou Y."/>
            <person name="Sheng Y."/>
            <person name="Liu T."/>
            <person name="Pan Y."/>
            <person name="Xia L."/>
            <person name="Li J."/>
            <person name="Zhao F."/>
            <person name="Cao W."/>
        </authorList>
    </citation>
    <scope>NUCLEOTIDE SEQUENCE</scope>
    <source>
        <strain evidence="1">Rsan-2018</strain>
        <tissue evidence="1">Larvae</tissue>
    </source>
</reference>
<gene>
    <name evidence="1" type="ORF">HPB52_002647</name>
</gene>
<evidence type="ECO:0000313" key="1">
    <source>
        <dbReference type="EMBL" id="KAH7935002.1"/>
    </source>
</evidence>
<evidence type="ECO:0000313" key="2">
    <source>
        <dbReference type="Proteomes" id="UP000821837"/>
    </source>
</evidence>
<dbReference type="EMBL" id="JABSTV010001255">
    <property type="protein sequence ID" value="KAH7935002.1"/>
    <property type="molecule type" value="Genomic_DNA"/>
</dbReference>
<protein>
    <submittedName>
        <fullName evidence="1">Uncharacterized protein</fullName>
    </submittedName>
</protein>
<name>A0A9D4PBR7_RHISA</name>
<proteinExistence type="predicted"/>
<organism evidence="1 2">
    <name type="scientific">Rhipicephalus sanguineus</name>
    <name type="common">Brown dog tick</name>
    <name type="synonym">Ixodes sanguineus</name>
    <dbReference type="NCBI Taxonomy" id="34632"/>
    <lineage>
        <taxon>Eukaryota</taxon>
        <taxon>Metazoa</taxon>
        <taxon>Ecdysozoa</taxon>
        <taxon>Arthropoda</taxon>
        <taxon>Chelicerata</taxon>
        <taxon>Arachnida</taxon>
        <taxon>Acari</taxon>
        <taxon>Parasitiformes</taxon>
        <taxon>Ixodida</taxon>
        <taxon>Ixodoidea</taxon>
        <taxon>Ixodidae</taxon>
        <taxon>Rhipicephalinae</taxon>
        <taxon>Rhipicephalus</taxon>
        <taxon>Rhipicephalus</taxon>
    </lineage>
</organism>